<evidence type="ECO:0000313" key="2">
    <source>
        <dbReference type="Proteomes" id="UP000321468"/>
    </source>
</evidence>
<dbReference type="KEGG" id="vg:65053222"/>
<dbReference type="GeneID" id="65053222"/>
<name>A0A5B8RLQ3_9CAUD</name>
<protein>
    <submittedName>
        <fullName evidence="1">Uncharacterized protein</fullName>
    </submittedName>
</protein>
<proteinExistence type="predicted"/>
<organism evidence="1 2">
    <name type="scientific">Escherichia phage Henu7</name>
    <dbReference type="NCBI Taxonomy" id="2589652"/>
    <lineage>
        <taxon>Viruses</taxon>
        <taxon>Duplodnaviria</taxon>
        <taxon>Heunggongvirae</taxon>
        <taxon>Uroviricota</taxon>
        <taxon>Caudoviricetes</taxon>
        <taxon>Drexlerviridae</taxon>
        <taxon>Tempevirinae</taxon>
        <taxon>Henuseptimavirus</taxon>
        <taxon>Henuseptimavirus henu7</taxon>
    </lineage>
</organism>
<evidence type="ECO:0000313" key="1">
    <source>
        <dbReference type="EMBL" id="QEA09681.1"/>
    </source>
</evidence>
<dbReference type="Proteomes" id="UP000321468">
    <property type="component" value="Genome"/>
</dbReference>
<dbReference type="EMBL" id="MN019128">
    <property type="protein sequence ID" value="QEA09681.1"/>
    <property type="molecule type" value="Genomic_DNA"/>
</dbReference>
<accession>A0A5B8RLQ3</accession>
<keyword evidence="2" id="KW-1185">Reference proteome</keyword>
<sequence>MQITAQARNYALKHGVHIYGLTNEQSRALVFYDIDSGTKLCTYKSYSDDNPLQKSLNYKMKPETWQAMPDYIRTAQGVQKAIEAMVATGTARLLDEDELAEARNKILARSTGVEIL</sequence>
<dbReference type="RefSeq" id="YP_010064766.1">
    <property type="nucleotide sequence ID" value="NC_054894.1"/>
</dbReference>
<reference evidence="1 2" key="1">
    <citation type="submission" date="2019-06" db="EMBL/GenBank/DDBJ databases">
        <authorList>
            <person name="Li Q."/>
            <person name="Teng T."/>
        </authorList>
    </citation>
    <scope>NUCLEOTIDE SEQUENCE [LARGE SCALE GENOMIC DNA]</scope>
</reference>